<dbReference type="Proteomes" id="UP000356253">
    <property type="component" value="Unassembled WGS sequence"/>
</dbReference>
<sequence length="259" mass="31273">MICHKRKVIFIHISKCAGSTIEKAFGIDVGNTRGDCLKNFYGWDKRDKIYLQHATPQELIDLNKMTQEQWEKYYKFIIIRNPWSRAVSDYLWVVKGRTIVDSFSNFLKRKGQFFEILNDPNQPAYRGDHLKKQKEYFLLNGEKINYDLVIRLENIEQGLDVLKMDLNLGSDFKFNKTNIGQKKYKHYSFFYNKKRKKLVDQFFGEDAIFFGYEFEDRKKNLEKIYVQLPSIFHLPKKHWLKFIKKEIKKMKIYRFVEEN</sequence>
<protein>
    <submittedName>
        <fullName evidence="1">Uncharacterized protein</fullName>
    </submittedName>
</protein>
<dbReference type="EMBL" id="CABVMM010000010">
    <property type="protein sequence ID" value="VVV01322.1"/>
    <property type="molecule type" value="Genomic_DNA"/>
</dbReference>
<evidence type="ECO:0000313" key="2">
    <source>
        <dbReference type="Proteomes" id="UP000356253"/>
    </source>
</evidence>
<reference evidence="1" key="1">
    <citation type="submission" date="2019-09" db="EMBL/GenBank/DDBJ databases">
        <authorList>
            <person name="Rodrigo-Torres L."/>
            <person name="Arahal R. D."/>
            <person name="Lucena T."/>
        </authorList>
    </citation>
    <scope>NUCLEOTIDE SEQUENCE</scope>
    <source>
        <strain evidence="1">ISS653</strain>
    </source>
</reference>
<comment type="caution">
    <text evidence="1">The sequence shown here is derived from an EMBL/GenBank/DDBJ whole genome shotgun (WGS) entry which is preliminary data.</text>
</comment>
<name>A0AC61Y9Z8_9FLAO</name>
<gene>
    <name evidence="1" type="ORF">FVB9532_02612</name>
</gene>
<accession>A0AC61Y9Z8</accession>
<keyword evidence="2" id="KW-1185">Reference proteome</keyword>
<organism evidence="1 2">
    <name type="scientific">Mesonia oceanica</name>
    <dbReference type="NCBI Taxonomy" id="2687242"/>
    <lineage>
        <taxon>Bacteria</taxon>
        <taxon>Pseudomonadati</taxon>
        <taxon>Bacteroidota</taxon>
        <taxon>Flavobacteriia</taxon>
        <taxon>Flavobacteriales</taxon>
        <taxon>Flavobacteriaceae</taxon>
        <taxon>Mesonia</taxon>
    </lineage>
</organism>
<evidence type="ECO:0000313" key="1">
    <source>
        <dbReference type="EMBL" id="VVV01322.1"/>
    </source>
</evidence>
<proteinExistence type="predicted"/>